<accession>A0A377Q8Z7</accession>
<keyword evidence="4" id="KW-1185">Reference proteome</keyword>
<dbReference type="RefSeq" id="WP_115227924.1">
    <property type="nucleotide sequence ID" value="NZ_CAWOLO010000025.1"/>
</dbReference>
<dbReference type="EMBL" id="SMBT01000025">
    <property type="protein sequence ID" value="TCU81228.1"/>
    <property type="molecule type" value="Genomic_DNA"/>
</dbReference>
<proteinExistence type="predicted"/>
<dbReference type="OrthoDB" id="6050435at2"/>
<evidence type="ECO:0008006" key="5">
    <source>
        <dbReference type="Google" id="ProtNLM"/>
    </source>
</evidence>
<protein>
    <recommendedName>
        <fullName evidence="5">Terminase small subunit</fullName>
    </recommendedName>
</protein>
<evidence type="ECO:0000313" key="1">
    <source>
        <dbReference type="EMBL" id="STQ91744.1"/>
    </source>
</evidence>
<dbReference type="Proteomes" id="UP000295794">
    <property type="component" value="Unassembled WGS sequence"/>
</dbReference>
<evidence type="ECO:0000313" key="2">
    <source>
        <dbReference type="EMBL" id="TCU81228.1"/>
    </source>
</evidence>
<gene>
    <name evidence="2" type="ORF">EV682_12531</name>
    <name evidence="1" type="ORF">NCTC11159_02821</name>
</gene>
<name>A0A377Q8Z7_9NEIS</name>
<reference evidence="1 3" key="1">
    <citation type="submission" date="2018-06" db="EMBL/GenBank/DDBJ databases">
        <authorList>
            <consortium name="Pathogen Informatics"/>
            <person name="Doyle S."/>
        </authorList>
    </citation>
    <scope>NUCLEOTIDE SEQUENCE [LARGE SCALE GENOMIC DNA]</scope>
    <source>
        <strain evidence="1 3">NCTC11159</strain>
    </source>
</reference>
<evidence type="ECO:0000313" key="4">
    <source>
        <dbReference type="Proteomes" id="UP000295794"/>
    </source>
</evidence>
<dbReference type="Proteomes" id="UP000255108">
    <property type="component" value="Unassembled WGS sequence"/>
</dbReference>
<reference evidence="2 4" key="2">
    <citation type="submission" date="2019-03" db="EMBL/GenBank/DDBJ databases">
        <title>Genomic Encyclopedia of Type Strains, Phase IV (KMG-IV): sequencing the most valuable type-strain genomes for metagenomic binning, comparative biology and taxonomic classification.</title>
        <authorList>
            <person name="Goeker M."/>
        </authorList>
    </citation>
    <scope>NUCLEOTIDE SEQUENCE [LARGE SCALE GENOMIC DNA]</scope>
    <source>
        <strain evidence="2 4">DSM 3764</strain>
    </source>
</reference>
<sequence length="196" mass="21956">MDPYLSKKAFADSQGWSPSYVTKLLKTGRLILSPDGKKVDGAATLALIGKTIDPAKEGVRQRHEQARIQRDVYDEVHADRPVLPVKTAAAPLPGELMFTDFQEARTSREGYLAKLAKVEYERVCQQTVDRQAVHDAAHRYGRLLRDTLLGVPKQISSDLAAITDPWVLEQLLTERLRKTLEDVSKLGKDDMDRAMS</sequence>
<organism evidence="1 3">
    <name type="scientific">Iodobacter fluviatilis</name>
    <dbReference type="NCBI Taxonomy" id="537"/>
    <lineage>
        <taxon>Bacteria</taxon>
        <taxon>Pseudomonadati</taxon>
        <taxon>Pseudomonadota</taxon>
        <taxon>Betaproteobacteria</taxon>
        <taxon>Neisseriales</taxon>
        <taxon>Chitinibacteraceae</taxon>
        <taxon>Iodobacter</taxon>
    </lineage>
</organism>
<evidence type="ECO:0000313" key="3">
    <source>
        <dbReference type="Proteomes" id="UP000255108"/>
    </source>
</evidence>
<dbReference type="EMBL" id="UGHR01000001">
    <property type="protein sequence ID" value="STQ91744.1"/>
    <property type="molecule type" value="Genomic_DNA"/>
</dbReference>
<dbReference type="AlphaFoldDB" id="A0A377Q8Z7"/>